<accession>A0A453QAI9</accession>
<feature type="chain" id="PRO_5019479549" evidence="8">
    <location>
        <begin position="28"/>
        <end position="154"/>
    </location>
</feature>
<name>A0A453QAI9_AEGTS</name>
<dbReference type="Gene3D" id="3.30.1350.10">
    <property type="entry name" value="Thionin-like"/>
    <property type="match status" value="1"/>
</dbReference>
<sequence>MATNSRKSVIMGVVILVLVIHQAQVEAKSCCCSTSGRNCYNACRVTGASRKTCASLCGCKILNKCVRPCDRFNLYPEADEAKVIEYCKLGCMSSVCNTTNPFIVGEQEKDVIENCTTRCAIVSVPRMLNLPQLLHKKVYAPGFHAKIVEMFLLS</sequence>
<dbReference type="PANTHER" id="PTHR33920:SF3">
    <property type="entry name" value="ACIDIC PROTEIN"/>
    <property type="match status" value="1"/>
</dbReference>
<dbReference type="InterPro" id="IPR001010">
    <property type="entry name" value="Thionin"/>
</dbReference>
<keyword evidence="3" id="KW-0964">Secreted</keyword>
<reference evidence="10" key="2">
    <citation type="journal article" date="2017" name="Nat. Plants">
        <title>The Aegilops tauschii genome reveals multiple impacts of transposons.</title>
        <authorList>
            <person name="Zhao G."/>
            <person name="Zou C."/>
            <person name="Li K."/>
            <person name="Wang K."/>
            <person name="Li T."/>
            <person name="Gao L."/>
            <person name="Zhang X."/>
            <person name="Wang H."/>
            <person name="Yang Z."/>
            <person name="Liu X."/>
            <person name="Jiang W."/>
            <person name="Mao L."/>
            <person name="Kong X."/>
            <person name="Jiao Y."/>
            <person name="Jia J."/>
        </authorList>
    </citation>
    <scope>NUCLEOTIDE SEQUENCE [LARGE SCALE GENOMIC DNA]</scope>
    <source>
        <strain evidence="10">cv. AL8/78</strain>
    </source>
</reference>
<dbReference type="GO" id="GO:0006952">
    <property type="term" value="P:defense response"/>
    <property type="evidence" value="ECO:0007669"/>
    <property type="project" value="UniProtKB-KW"/>
</dbReference>
<evidence type="ECO:0000256" key="8">
    <source>
        <dbReference type="SAM" id="SignalP"/>
    </source>
</evidence>
<evidence type="ECO:0000256" key="6">
    <source>
        <dbReference type="ARBA" id="ARBA00023157"/>
    </source>
</evidence>
<keyword evidence="5" id="KW-0611">Plant defense</keyword>
<comment type="function">
    <text evidence="1">Thionins are small plant proteins which are toxic to animal cells. They seem to exert their toxic effect at the level of the cell membrane. Their precise function is not known.</text>
</comment>
<reference evidence="9" key="3">
    <citation type="journal article" date="2017" name="Nature">
        <title>Genome sequence of the progenitor of the wheat D genome Aegilops tauschii.</title>
        <authorList>
            <person name="Luo M.C."/>
            <person name="Gu Y.Q."/>
            <person name="Puiu D."/>
            <person name="Wang H."/>
            <person name="Twardziok S.O."/>
            <person name="Deal K.R."/>
            <person name="Huo N."/>
            <person name="Zhu T."/>
            <person name="Wang L."/>
            <person name="Wang Y."/>
            <person name="McGuire P.E."/>
            <person name="Liu S."/>
            <person name="Long H."/>
            <person name="Ramasamy R.K."/>
            <person name="Rodriguez J.C."/>
            <person name="Van S.L."/>
            <person name="Yuan L."/>
            <person name="Wang Z."/>
            <person name="Xia Z."/>
            <person name="Xiao L."/>
            <person name="Anderson O.D."/>
            <person name="Ouyang S."/>
            <person name="Liang Y."/>
            <person name="Zimin A.V."/>
            <person name="Pertea G."/>
            <person name="Qi P."/>
            <person name="Bennetzen J.L."/>
            <person name="Dai X."/>
            <person name="Dawson M.W."/>
            <person name="Muller H.G."/>
            <person name="Kugler K."/>
            <person name="Rivarola-Duarte L."/>
            <person name="Spannagl M."/>
            <person name="Mayer K.F.X."/>
            <person name="Lu F.H."/>
            <person name="Bevan M.W."/>
            <person name="Leroy P."/>
            <person name="Li P."/>
            <person name="You F.M."/>
            <person name="Sun Q."/>
            <person name="Liu Z."/>
            <person name="Lyons E."/>
            <person name="Wicker T."/>
            <person name="Salzberg S.L."/>
            <person name="Devos K.M."/>
            <person name="Dvorak J."/>
        </authorList>
    </citation>
    <scope>NUCLEOTIDE SEQUENCE [LARGE SCALE GENOMIC DNA]</scope>
    <source>
        <strain evidence="9">cv. AL8/78</strain>
    </source>
</reference>
<evidence type="ECO:0000256" key="7">
    <source>
        <dbReference type="ARBA" id="ARBA00043965"/>
    </source>
</evidence>
<keyword evidence="10" id="KW-1185">Reference proteome</keyword>
<dbReference type="AlphaFoldDB" id="A0A453QAI9"/>
<dbReference type="PANTHER" id="PTHR33920">
    <property type="entry name" value="THIONIN-2.1-RELATED"/>
    <property type="match status" value="1"/>
</dbReference>
<dbReference type="GO" id="GO:0005576">
    <property type="term" value="C:extracellular region"/>
    <property type="evidence" value="ECO:0007669"/>
    <property type="project" value="UniProtKB-SubCell"/>
</dbReference>
<dbReference type="EnsemblPlants" id="AET7Gv20016500.1">
    <property type="protein sequence ID" value="AET7Gv20016500.1"/>
    <property type="gene ID" value="AET7Gv20016500"/>
</dbReference>
<dbReference type="InterPro" id="IPR036391">
    <property type="entry name" value="Thionin-like_sf"/>
</dbReference>
<evidence type="ECO:0000256" key="3">
    <source>
        <dbReference type="ARBA" id="ARBA00022525"/>
    </source>
</evidence>
<protein>
    <submittedName>
        <fullName evidence="9">Uncharacterized protein</fullName>
    </submittedName>
</protein>
<feature type="signal peptide" evidence="8">
    <location>
        <begin position="1"/>
        <end position="27"/>
    </location>
</feature>
<keyword evidence="4 8" id="KW-0732">Signal</keyword>
<comment type="similarity">
    <text evidence="7">Belongs to the plant thionin (TC 1.C.44) family. 4 C-C subfamily.</text>
</comment>
<keyword evidence="6" id="KW-1015">Disulfide bond</keyword>
<evidence type="ECO:0000256" key="4">
    <source>
        <dbReference type="ARBA" id="ARBA00022729"/>
    </source>
</evidence>
<reference evidence="9" key="4">
    <citation type="submission" date="2019-03" db="UniProtKB">
        <authorList>
            <consortium name="EnsemblPlants"/>
        </authorList>
    </citation>
    <scope>IDENTIFICATION</scope>
</reference>
<evidence type="ECO:0000313" key="10">
    <source>
        <dbReference type="Proteomes" id="UP000015105"/>
    </source>
</evidence>
<evidence type="ECO:0000313" key="9">
    <source>
        <dbReference type="EnsemblPlants" id="AET7Gv20016500.1"/>
    </source>
</evidence>
<comment type="subcellular location">
    <subcellularLocation>
        <location evidence="2">Secreted</location>
    </subcellularLocation>
</comment>
<reference evidence="10" key="1">
    <citation type="journal article" date="2014" name="Science">
        <title>Ancient hybridizations among the ancestral genomes of bread wheat.</title>
        <authorList>
            <consortium name="International Wheat Genome Sequencing Consortium,"/>
            <person name="Marcussen T."/>
            <person name="Sandve S.R."/>
            <person name="Heier L."/>
            <person name="Spannagl M."/>
            <person name="Pfeifer M."/>
            <person name="Jakobsen K.S."/>
            <person name="Wulff B.B."/>
            <person name="Steuernagel B."/>
            <person name="Mayer K.F."/>
            <person name="Olsen O.A."/>
        </authorList>
    </citation>
    <scope>NUCLEOTIDE SEQUENCE [LARGE SCALE GENOMIC DNA]</scope>
    <source>
        <strain evidence="10">cv. AL8/78</strain>
    </source>
</reference>
<proteinExistence type="inferred from homology"/>
<organism evidence="9 10">
    <name type="scientific">Aegilops tauschii subsp. strangulata</name>
    <name type="common">Goatgrass</name>
    <dbReference type="NCBI Taxonomy" id="200361"/>
    <lineage>
        <taxon>Eukaryota</taxon>
        <taxon>Viridiplantae</taxon>
        <taxon>Streptophyta</taxon>
        <taxon>Embryophyta</taxon>
        <taxon>Tracheophyta</taxon>
        <taxon>Spermatophyta</taxon>
        <taxon>Magnoliopsida</taxon>
        <taxon>Liliopsida</taxon>
        <taxon>Poales</taxon>
        <taxon>Poaceae</taxon>
        <taxon>BOP clade</taxon>
        <taxon>Pooideae</taxon>
        <taxon>Triticodae</taxon>
        <taxon>Triticeae</taxon>
        <taxon>Triticinae</taxon>
        <taxon>Aegilops</taxon>
    </lineage>
</organism>
<dbReference type="SUPFAM" id="SSF57429">
    <property type="entry name" value="Crambin-like"/>
    <property type="match status" value="1"/>
</dbReference>
<dbReference type="PRINTS" id="PR00287">
    <property type="entry name" value="THIONIN"/>
</dbReference>
<dbReference type="Gramene" id="AET7Gv20016500.1">
    <property type="protein sequence ID" value="AET7Gv20016500.1"/>
    <property type="gene ID" value="AET7Gv20016500"/>
</dbReference>
<reference evidence="9" key="5">
    <citation type="journal article" date="2021" name="G3 (Bethesda)">
        <title>Aegilops tauschii genome assembly Aet v5.0 features greater sequence contiguity and improved annotation.</title>
        <authorList>
            <person name="Wang L."/>
            <person name="Zhu T."/>
            <person name="Rodriguez J.C."/>
            <person name="Deal K.R."/>
            <person name="Dubcovsky J."/>
            <person name="McGuire P.E."/>
            <person name="Lux T."/>
            <person name="Spannagl M."/>
            <person name="Mayer K.F.X."/>
            <person name="Baldrich P."/>
            <person name="Meyers B.C."/>
            <person name="Huo N."/>
            <person name="Gu Y.Q."/>
            <person name="Zhou H."/>
            <person name="Devos K.M."/>
            <person name="Bennetzen J.L."/>
            <person name="Unver T."/>
            <person name="Budak H."/>
            <person name="Gulick P.J."/>
            <person name="Galiba G."/>
            <person name="Kalapos B."/>
            <person name="Nelson D.R."/>
            <person name="Li P."/>
            <person name="You F.M."/>
            <person name="Luo M.C."/>
            <person name="Dvorak J."/>
        </authorList>
    </citation>
    <scope>NUCLEOTIDE SEQUENCE [LARGE SCALE GENOMIC DNA]</scope>
    <source>
        <strain evidence="9">cv. AL8/78</strain>
    </source>
</reference>
<evidence type="ECO:0000256" key="2">
    <source>
        <dbReference type="ARBA" id="ARBA00004613"/>
    </source>
</evidence>
<dbReference type="Proteomes" id="UP000015105">
    <property type="component" value="Chromosome 7D"/>
</dbReference>
<evidence type="ECO:0000256" key="1">
    <source>
        <dbReference type="ARBA" id="ARBA00002847"/>
    </source>
</evidence>
<dbReference type="PROSITE" id="PS00271">
    <property type="entry name" value="THIONIN"/>
    <property type="match status" value="1"/>
</dbReference>
<dbReference type="Pfam" id="PF00321">
    <property type="entry name" value="Thionin"/>
    <property type="match status" value="1"/>
</dbReference>
<evidence type="ECO:0000256" key="5">
    <source>
        <dbReference type="ARBA" id="ARBA00022821"/>
    </source>
</evidence>